<protein>
    <submittedName>
        <fullName evidence="1">Transcriptional regulator NrdR</fullName>
    </submittedName>
</protein>
<evidence type="ECO:0000313" key="1">
    <source>
        <dbReference type="EMBL" id="XFD40598.1"/>
    </source>
</evidence>
<gene>
    <name evidence="1" type="primary">nrdR</name>
    <name evidence="1" type="ORF">O0236_004670</name>
</gene>
<name>A0ACD5DGS5_9LACO</name>
<accession>A0ACD5DGS5</accession>
<sequence>MQCPHCGHNSSKVIDSRPTDDGRVIRRRRECENCGFRFTTFERVEVTPLLVIKKNGNREEFNREKLMKGIVRSAEKRPVSMNAITDLVDRVENRLRSSGDSEVTSNEIGEYVMEDLASLDQIAYIRFASVYRQFKDMSVFYKELKEMMEKNDNSSTDNSGDK</sequence>
<keyword evidence="2" id="KW-1185">Reference proteome</keyword>
<dbReference type="Proteomes" id="UP001149860">
    <property type="component" value="Chromosome"/>
</dbReference>
<dbReference type="EMBL" id="CP168151">
    <property type="protein sequence ID" value="XFD40598.1"/>
    <property type="molecule type" value="Genomic_DNA"/>
</dbReference>
<organism evidence="1 2">
    <name type="scientific">Lentilactobacillus terminaliae</name>
    <dbReference type="NCBI Taxonomy" id="3003483"/>
    <lineage>
        <taxon>Bacteria</taxon>
        <taxon>Bacillati</taxon>
        <taxon>Bacillota</taxon>
        <taxon>Bacilli</taxon>
        <taxon>Lactobacillales</taxon>
        <taxon>Lactobacillaceae</taxon>
        <taxon>Lentilactobacillus</taxon>
    </lineage>
</organism>
<evidence type="ECO:0000313" key="2">
    <source>
        <dbReference type="Proteomes" id="UP001149860"/>
    </source>
</evidence>
<reference evidence="1" key="1">
    <citation type="submission" date="2024-08" db="EMBL/GenBank/DDBJ databases">
        <title>Lentilactobacillus sp. nov., isolated from tree bark.</title>
        <authorList>
            <person name="Phuengjayaem S."/>
            <person name="Tanasupawat S."/>
        </authorList>
    </citation>
    <scope>NUCLEOTIDE SEQUENCE</scope>
    <source>
        <strain evidence="1">SPB1-3</strain>
    </source>
</reference>
<proteinExistence type="predicted"/>